<keyword evidence="2 8" id="KW-0690">Ribosome biogenesis</keyword>
<dbReference type="EMBL" id="LR744089">
    <property type="protein sequence ID" value="CAA3705512.1"/>
    <property type="molecule type" value="Genomic_DNA"/>
</dbReference>
<dbReference type="RefSeq" id="WP_180824613.1">
    <property type="nucleotide sequence ID" value="NZ_LR744089.1"/>
</dbReference>
<dbReference type="GO" id="GO:0004222">
    <property type="term" value="F:metalloendopeptidase activity"/>
    <property type="evidence" value="ECO:0007669"/>
    <property type="project" value="InterPro"/>
</dbReference>
<evidence type="ECO:0000256" key="4">
    <source>
        <dbReference type="ARBA" id="ARBA00022723"/>
    </source>
</evidence>
<dbReference type="SUPFAM" id="SSF55486">
    <property type="entry name" value="Metalloproteases ('zincins'), catalytic domain"/>
    <property type="match status" value="1"/>
</dbReference>
<protein>
    <recommendedName>
        <fullName evidence="8">Endoribonuclease YbeY</fullName>
        <ecNumber evidence="8">3.1.-.-</ecNumber>
    </recommendedName>
</protein>
<evidence type="ECO:0000256" key="7">
    <source>
        <dbReference type="ARBA" id="ARBA00022833"/>
    </source>
</evidence>
<keyword evidence="6 8" id="KW-0378">Hydrolase</keyword>
<keyword evidence="10" id="KW-1185">Reference proteome</keyword>
<dbReference type="GO" id="GO:0008270">
    <property type="term" value="F:zinc ion binding"/>
    <property type="evidence" value="ECO:0007669"/>
    <property type="project" value="UniProtKB-UniRule"/>
</dbReference>
<dbReference type="PANTHER" id="PTHR46986">
    <property type="entry name" value="ENDORIBONUCLEASE YBEY, CHLOROPLASTIC"/>
    <property type="match status" value="1"/>
</dbReference>
<dbReference type="EC" id="3.1.-.-" evidence="8"/>
<keyword evidence="3 8" id="KW-0540">Nuclease</keyword>
<evidence type="ECO:0000256" key="3">
    <source>
        <dbReference type="ARBA" id="ARBA00022722"/>
    </source>
</evidence>
<dbReference type="NCBIfam" id="TIGR00043">
    <property type="entry name" value="rRNA maturation RNase YbeY"/>
    <property type="match status" value="1"/>
</dbReference>
<dbReference type="AlphaFoldDB" id="A0A6S6S5G9"/>
<dbReference type="PROSITE" id="PS01306">
    <property type="entry name" value="UPF0054"/>
    <property type="match status" value="1"/>
</dbReference>
<reference evidence="9 10" key="1">
    <citation type="submission" date="2019-12" db="EMBL/GenBank/DDBJ databases">
        <authorList>
            <person name="Santos-Garcia D."/>
            <person name="Santos-Garcia D."/>
            <person name="Santos-Garcia D."/>
        </authorList>
    </citation>
    <scope>NUCLEOTIDE SEQUENCE [LARGE SCALE GENOMIC DNA]</scope>
    <source>
        <strain evidence="9">PeMo</strain>
    </source>
</reference>
<dbReference type="InterPro" id="IPR023091">
    <property type="entry name" value="MetalPrtase_cat_dom_sf_prd"/>
</dbReference>
<evidence type="ECO:0000256" key="6">
    <source>
        <dbReference type="ARBA" id="ARBA00022801"/>
    </source>
</evidence>
<dbReference type="InterPro" id="IPR020549">
    <property type="entry name" value="YbeY_CS"/>
</dbReference>
<comment type="similarity">
    <text evidence="1 8">Belongs to the endoribonuclease YbeY family.</text>
</comment>
<dbReference type="PANTHER" id="PTHR46986:SF1">
    <property type="entry name" value="ENDORIBONUCLEASE YBEY, CHLOROPLASTIC"/>
    <property type="match status" value="1"/>
</dbReference>
<keyword evidence="8" id="KW-0963">Cytoplasm</keyword>
<feature type="binding site" evidence="8">
    <location>
        <position position="141"/>
    </location>
    <ligand>
        <name>Zn(2+)</name>
        <dbReference type="ChEBI" id="CHEBI:29105"/>
        <note>catalytic</note>
    </ligand>
</feature>
<proteinExistence type="inferred from homology"/>
<accession>A0A6S6S5G9</accession>
<dbReference type="Pfam" id="PF02130">
    <property type="entry name" value="YbeY"/>
    <property type="match status" value="1"/>
</dbReference>
<dbReference type="HAMAP" id="MF_00009">
    <property type="entry name" value="Endoribonucl_YbeY"/>
    <property type="match status" value="1"/>
</dbReference>
<keyword evidence="8" id="KW-0698">rRNA processing</keyword>
<comment type="subcellular location">
    <subcellularLocation>
        <location evidence="8">Cytoplasm</location>
    </subcellularLocation>
</comment>
<evidence type="ECO:0000313" key="9">
    <source>
        <dbReference type="EMBL" id="CAA3705512.1"/>
    </source>
</evidence>
<feature type="binding site" evidence="8">
    <location>
        <position position="131"/>
    </location>
    <ligand>
        <name>Zn(2+)</name>
        <dbReference type="ChEBI" id="CHEBI:29105"/>
        <note>catalytic</note>
    </ligand>
</feature>
<dbReference type="GO" id="GO:0005737">
    <property type="term" value="C:cytoplasm"/>
    <property type="evidence" value="ECO:0007669"/>
    <property type="project" value="UniProtKB-SubCell"/>
</dbReference>
<evidence type="ECO:0000256" key="5">
    <source>
        <dbReference type="ARBA" id="ARBA00022759"/>
    </source>
</evidence>
<evidence type="ECO:0000256" key="2">
    <source>
        <dbReference type="ARBA" id="ARBA00022517"/>
    </source>
</evidence>
<dbReference type="Proteomes" id="UP000510842">
    <property type="component" value="Chromosome"/>
</dbReference>
<comment type="cofactor">
    <cofactor evidence="8">
        <name>Zn(2+)</name>
        <dbReference type="ChEBI" id="CHEBI:29105"/>
    </cofactor>
    <text evidence="8">Binds 1 zinc ion.</text>
</comment>
<dbReference type="Gene3D" id="3.40.390.30">
    <property type="entry name" value="Metalloproteases ('zincins'), catalytic domain"/>
    <property type="match status" value="1"/>
</dbReference>
<name>A0A6S6S5G9_9GAMM</name>
<dbReference type="GO" id="GO:0004521">
    <property type="term" value="F:RNA endonuclease activity"/>
    <property type="evidence" value="ECO:0007669"/>
    <property type="project" value="UniProtKB-UniRule"/>
</dbReference>
<evidence type="ECO:0000256" key="1">
    <source>
        <dbReference type="ARBA" id="ARBA00010875"/>
    </source>
</evidence>
<sequence>MQIKKVPIIINFQYEINNIIKLIIPNENLMYSWITLVFKQHYKDDVIRYKDVIIHNELTIRFVEYKEIYTLNSYYRGINNLTNILSFPYEAPSGITIPLLGEIVITPNLILYESLKKNKSFIAHLAHIIIHGCLHLIGYNHNNENDADKMENIEYSILEQINLYL</sequence>
<dbReference type="GO" id="GO:0006364">
    <property type="term" value="P:rRNA processing"/>
    <property type="evidence" value="ECO:0007669"/>
    <property type="project" value="UniProtKB-UniRule"/>
</dbReference>
<comment type="function">
    <text evidence="8">Single strand-specific metallo-endoribonuclease involved in late-stage 70S ribosome quality control and in maturation of the 3' terminus of the 16S rRNA.</text>
</comment>
<organism evidence="9 10">
    <name type="scientific">Candidatus Portiera aleyrodidarum</name>
    <name type="common">primary endosymbiont of Bemisia tabaci</name>
    <dbReference type="NCBI Taxonomy" id="91844"/>
    <lineage>
        <taxon>Bacteria</taxon>
        <taxon>Pseudomonadati</taxon>
        <taxon>Pseudomonadota</taxon>
        <taxon>Gammaproteobacteria</taxon>
        <taxon>Candidatus Johnevansiales</taxon>
        <taxon>Candidatus Johnevansiaceae</taxon>
        <taxon>Candidatus Portiera</taxon>
    </lineage>
</organism>
<keyword evidence="5 8" id="KW-0255">Endonuclease</keyword>
<dbReference type="InterPro" id="IPR002036">
    <property type="entry name" value="YbeY"/>
</dbReference>
<evidence type="ECO:0000313" key="10">
    <source>
        <dbReference type="Proteomes" id="UP000510842"/>
    </source>
</evidence>
<gene>
    <name evidence="8 9" type="primary">ybeY</name>
    <name evidence="9" type="ORF">PEMO_0075</name>
</gene>
<evidence type="ECO:0000256" key="8">
    <source>
        <dbReference type="HAMAP-Rule" id="MF_00009"/>
    </source>
</evidence>
<keyword evidence="7 8" id="KW-0862">Zinc</keyword>
<feature type="binding site" evidence="8">
    <location>
        <position position="135"/>
    </location>
    <ligand>
        <name>Zn(2+)</name>
        <dbReference type="ChEBI" id="CHEBI:29105"/>
        <note>catalytic</note>
    </ligand>
</feature>
<keyword evidence="4 8" id="KW-0479">Metal-binding</keyword>